<dbReference type="SMART" id="SM00448">
    <property type="entry name" value="REC"/>
    <property type="match status" value="1"/>
</dbReference>
<feature type="modified residue" description="4-aspartylphosphate" evidence="6">
    <location>
        <position position="51"/>
    </location>
</feature>
<evidence type="ECO:0000259" key="8">
    <source>
        <dbReference type="PROSITE" id="PS50110"/>
    </source>
</evidence>
<evidence type="ECO:0000256" key="1">
    <source>
        <dbReference type="ARBA" id="ARBA00022553"/>
    </source>
</evidence>
<keyword evidence="1 6" id="KW-0597">Phosphoprotein</keyword>
<dbReference type="InterPro" id="IPR011006">
    <property type="entry name" value="CheY-like_superfamily"/>
</dbReference>
<gene>
    <name evidence="10" type="ORF">QU24_11645</name>
</gene>
<dbReference type="GO" id="GO:0032993">
    <property type="term" value="C:protein-DNA complex"/>
    <property type="evidence" value="ECO:0007669"/>
    <property type="project" value="TreeGrafter"/>
</dbReference>
<dbReference type="RefSeq" id="WP_039331108.1">
    <property type="nucleotide sequence ID" value="NZ_JTJJ01000039.1"/>
</dbReference>
<evidence type="ECO:0000256" key="7">
    <source>
        <dbReference type="PROSITE-ProRule" id="PRU01091"/>
    </source>
</evidence>
<dbReference type="GO" id="GO:0000156">
    <property type="term" value="F:phosphorelay response regulator activity"/>
    <property type="evidence" value="ECO:0007669"/>
    <property type="project" value="TreeGrafter"/>
</dbReference>
<proteinExistence type="predicted"/>
<dbReference type="GO" id="GO:0000976">
    <property type="term" value="F:transcription cis-regulatory region binding"/>
    <property type="evidence" value="ECO:0007669"/>
    <property type="project" value="TreeGrafter"/>
</dbReference>
<evidence type="ECO:0000256" key="2">
    <source>
        <dbReference type="ARBA" id="ARBA00023012"/>
    </source>
</evidence>
<evidence type="ECO:0000313" key="11">
    <source>
        <dbReference type="Proteomes" id="UP000030853"/>
    </source>
</evidence>
<dbReference type="Pfam" id="PF00486">
    <property type="entry name" value="Trans_reg_C"/>
    <property type="match status" value="1"/>
</dbReference>
<dbReference type="SUPFAM" id="SSF52172">
    <property type="entry name" value="CheY-like"/>
    <property type="match status" value="1"/>
</dbReference>
<organism evidence="10 11">
    <name type="scientific">Pantoea rodasii</name>
    <dbReference type="NCBI Taxonomy" id="1076549"/>
    <lineage>
        <taxon>Bacteria</taxon>
        <taxon>Pseudomonadati</taxon>
        <taxon>Pseudomonadota</taxon>
        <taxon>Gammaproteobacteria</taxon>
        <taxon>Enterobacterales</taxon>
        <taxon>Erwiniaceae</taxon>
        <taxon>Pantoea</taxon>
    </lineage>
</organism>
<feature type="DNA-binding region" description="OmpR/PhoB-type" evidence="7">
    <location>
        <begin position="124"/>
        <end position="222"/>
    </location>
</feature>
<dbReference type="PANTHER" id="PTHR48111:SF41">
    <property type="entry name" value="TRANSCRIPTIONAL REGULATORY PROTEIN CUSR-RELATED"/>
    <property type="match status" value="1"/>
</dbReference>
<dbReference type="FunFam" id="3.40.50.2300:FF:000001">
    <property type="entry name" value="DNA-binding response regulator PhoB"/>
    <property type="match status" value="1"/>
</dbReference>
<evidence type="ECO:0000256" key="4">
    <source>
        <dbReference type="ARBA" id="ARBA00023125"/>
    </source>
</evidence>
<dbReference type="InterPro" id="IPR006291">
    <property type="entry name" value="CusR-like"/>
</dbReference>
<name>A0A0B1R9Q1_9GAMM</name>
<dbReference type="Gene3D" id="6.10.250.690">
    <property type="match status" value="1"/>
</dbReference>
<accession>A0A0B1R9Q1</accession>
<evidence type="ECO:0000256" key="5">
    <source>
        <dbReference type="ARBA" id="ARBA00023163"/>
    </source>
</evidence>
<dbReference type="EMBL" id="JTJJ01000039">
    <property type="protein sequence ID" value="KHJ67932.1"/>
    <property type="molecule type" value="Genomic_DNA"/>
</dbReference>
<dbReference type="NCBIfam" id="TIGR01387">
    <property type="entry name" value="cztR_silR_copR"/>
    <property type="match status" value="1"/>
</dbReference>
<reference evidence="10 11" key="1">
    <citation type="submission" date="2014-11" db="EMBL/GenBank/DDBJ databases">
        <title>Genome sequencing of Pantoea rodasii ND03.</title>
        <authorList>
            <person name="Muhamad Yunos N.Y."/>
            <person name="Chan K.-G."/>
        </authorList>
    </citation>
    <scope>NUCLEOTIDE SEQUENCE [LARGE SCALE GENOMIC DNA]</scope>
    <source>
        <strain evidence="10 11">ND03</strain>
    </source>
</reference>
<feature type="domain" description="Response regulatory" evidence="8">
    <location>
        <begin position="2"/>
        <end position="115"/>
    </location>
</feature>
<sequence>MKILVVEDEAKARDYMRKGLTEAGFIVDVAENGQDGLFYAQEHHYDLILLDVMMPDMSGWDVMAALDKQIHTPVIFLTAKGTVEDRIKGLELGADDYLVKPFSFAELLARVRTQLRRGGQQKLPDVLTLADLQLDILKRRVERAGQRIDLTNKEFNLLHLFLLHPGEVLTRTVIASRVWDMNFDSDTNVVDVAVKRLRQKIDGPFSQPLIHTVHGVGYRCEAES</sequence>
<dbReference type="GO" id="GO:0005829">
    <property type="term" value="C:cytosol"/>
    <property type="evidence" value="ECO:0007669"/>
    <property type="project" value="TreeGrafter"/>
</dbReference>
<protein>
    <submittedName>
        <fullName evidence="10">Transcriptional regulator</fullName>
    </submittedName>
</protein>
<evidence type="ECO:0000256" key="3">
    <source>
        <dbReference type="ARBA" id="ARBA00023015"/>
    </source>
</evidence>
<dbReference type="SMART" id="SM00862">
    <property type="entry name" value="Trans_reg_C"/>
    <property type="match status" value="1"/>
</dbReference>
<dbReference type="Gene3D" id="3.40.50.2300">
    <property type="match status" value="1"/>
</dbReference>
<dbReference type="AlphaFoldDB" id="A0A0B1R9Q1"/>
<dbReference type="InterPro" id="IPR001867">
    <property type="entry name" value="OmpR/PhoB-type_DNA-bd"/>
</dbReference>
<dbReference type="CDD" id="cd00383">
    <property type="entry name" value="trans_reg_C"/>
    <property type="match status" value="1"/>
</dbReference>
<comment type="caution">
    <text evidence="10">The sequence shown here is derived from an EMBL/GenBank/DDBJ whole genome shotgun (WGS) entry which is preliminary data.</text>
</comment>
<feature type="domain" description="OmpR/PhoB-type" evidence="9">
    <location>
        <begin position="124"/>
        <end position="222"/>
    </location>
</feature>
<dbReference type="InterPro" id="IPR001789">
    <property type="entry name" value="Sig_transdc_resp-reg_receiver"/>
</dbReference>
<keyword evidence="5" id="KW-0804">Transcription</keyword>
<dbReference type="PANTHER" id="PTHR48111">
    <property type="entry name" value="REGULATOR OF RPOS"/>
    <property type="match status" value="1"/>
</dbReference>
<dbReference type="PROSITE" id="PS50110">
    <property type="entry name" value="RESPONSE_REGULATORY"/>
    <property type="match status" value="1"/>
</dbReference>
<dbReference type="Gene3D" id="1.10.10.10">
    <property type="entry name" value="Winged helix-like DNA-binding domain superfamily/Winged helix DNA-binding domain"/>
    <property type="match status" value="1"/>
</dbReference>
<dbReference type="InterPro" id="IPR039420">
    <property type="entry name" value="WalR-like"/>
</dbReference>
<dbReference type="InterPro" id="IPR036388">
    <property type="entry name" value="WH-like_DNA-bd_sf"/>
</dbReference>
<evidence type="ECO:0000259" key="9">
    <source>
        <dbReference type="PROSITE" id="PS51755"/>
    </source>
</evidence>
<evidence type="ECO:0000313" key="10">
    <source>
        <dbReference type="EMBL" id="KHJ67932.1"/>
    </source>
</evidence>
<dbReference type="Pfam" id="PF00072">
    <property type="entry name" value="Response_reg"/>
    <property type="match status" value="1"/>
</dbReference>
<dbReference type="CDD" id="cd19935">
    <property type="entry name" value="REC_OmpR_CusR-like"/>
    <property type="match status" value="1"/>
</dbReference>
<keyword evidence="2" id="KW-0902">Two-component regulatory system</keyword>
<dbReference type="Proteomes" id="UP000030853">
    <property type="component" value="Unassembled WGS sequence"/>
</dbReference>
<dbReference type="GO" id="GO:0006355">
    <property type="term" value="P:regulation of DNA-templated transcription"/>
    <property type="evidence" value="ECO:0007669"/>
    <property type="project" value="InterPro"/>
</dbReference>
<dbReference type="PROSITE" id="PS51755">
    <property type="entry name" value="OMPR_PHOB"/>
    <property type="match status" value="1"/>
</dbReference>
<dbReference type="FunFam" id="1.10.10.10:FF:000005">
    <property type="entry name" value="Two-component system response regulator"/>
    <property type="match status" value="1"/>
</dbReference>
<keyword evidence="4 7" id="KW-0238">DNA-binding</keyword>
<evidence type="ECO:0000256" key="6">
    <source>
        <dbReference type="PROSITE-ProRule" id="PRU00169"/>
    </source>
</evidence>
<keyword evidence="3" id="KW-0805">Transcription regulation</keyword>